<dbReference type="GO" id="GO:0008270">
    <property type="term" value="F:zinc ion binding"/>
    <property type="evidence" value="ECO:0007669"/>
    <property type="project" value="UniProtKB-KW"/>
</dbReference>
<keyword evidence="2" id="KW-0863">Zinc-finger</keyword>
<protein>
    <recommendedName>
        <fullName evidence="6">UBR-type domain-containing protein</fullName>
    </recommendedName>
</protein>
<dbReference type="GO" id="GO:0061630">
    <property type="term" value="F:ubiquitin protein ligase activity"/>
    <property type="evidence" value="ECO:0007669"/>
    <property type="project" value="InterPro"/>
</dbReference>
<dbReference type="PANTHER" id="PTHR13513:SF9">
    <property type="entry name" value="E3 UBIQUITIN-PROTEIN LIGASE UBR7-RELATED"/>
    <property type="match status" value="1"/>
</dbReference>
<dbReference type="PROSITE" id="PS51157">
    <property type="entry name" value="ZF_UBR"/>
    <property type="match status" value="1"/>
</dbReference>
<dbReference type="Pfam" id="PF02207">
    <property type="entry name" value="zf-UBR"/>
    <property type="match status" value="1"/>
</dbReference>
<keyword evidence="3" id="KW-0862">Zinc</keyword>
<feature type="domain" description="UBR-type" evidence="6">
    <location>
        <begin position="52"/>
        <end position="130"/>
    </location>
</feature>
<dbReference type="PANTHER" id="PTHR13513">
    <property type="entry name" value="E3 UBIQUITIN-PROTEIN LIGASE UBR7"/>
    <property type="match status" value="1"/>
</dbReference>
<dbReference type="EMBL" id="PEDP01000209">
    <property type="protein sequence ID" value="POS87008.1"/>
    <property type="molecule type" value="Genomic_DNA"/>
</dbReference>
<accession>A0A2S4PY91</accession>
<gene>
    <name evidence="7" type="ORF">EPUL_001907</name>
</gene>
<reference evidence="7 8" key="1">
    <citation type="submission" date="2017-10" db="EMBL/GenBank/DDBJ databases">
        <title>Development of genomic resources for the powdery mildew, Erysiphe pulchra.</title>
        <authorList>
            <person name="Wadl P.A."/>
            <person name="Mack B.M."/>
            <person name="Moore G."/>
            <person name="Beltz S.B."/>
        </authorList>
    </citation>
    <scope>NUCLEOTIDE SEQUENCE [LARGE SCALE GENOMIC DNA]</scope>
    <source>
        <strain evidence="7">Cflorida</strain>
    </source>
</reference>
<feature type="region of interest" description="Disordered" evidence="5">
    <location>
        <begin position="1"/>
        <end position="27"/>
    </location>
</feature>
<sequence>MSSLDQKSDHEKESSSVLIPDSCPQETNESYTAADQLQLEADAHEALPFKFDNCTKNLGSLRQSIFSCLTCNPIPANSSEPYRAAGICYSCSIQCHGDHKLVELFCKRNFECDCGTTRLPKSSPCNLRINPDTGEKGGICLDKPSATNIYNHNFRNRFCGCECDYDAENQNGTMYQCLGLGTANNGGCGEDWWHASCIVGLEPNWFQISTNEDHLRSSKNMSQRSTDFNIDQDAQRGQNIGDRIFKSLNTQTSIHYDDMGHPIPPGFPAEDSFDGFICYKCVDAFPWIKRYAGAPGFLPPINRQNSSQICKSEINQESQCSNLRKRNMNEIQISEFSSPSNLVKKNKIDDLSATDPSEISDASIEGTIKSSTFCKLGDLPPPQKGQFSLFFKEDFRLNLCRCDRCFPNIQAHPQLLELEETYEPSVSNDSFEEPNSTIGSSSLYDRGESALQNIDRVKAIEGVMAYNHLKDKLKPFFQEFAESGKTISAEDIKAHFAKIRGDDKAIFEAGEAAKMSSRRHEQSGF</sequence>
<feature type="compositionally biased region" description="Basic and acidic residues" evidence="5">
    <location>
        <begin position="1"/>
        <end position="14"/>
    </location>
</feature>
<dbReference type="InterPro" id="IPR047506">
    <property type="entry name" value="UBR7-like_UBR-box"/>
</dbReference>
<evidence type="ECO:0000256" key="4">
    <source>
        <dbReference type="PROSITE-ProRule" id="PRU00508"/>
    </source>
</evidence>
<organism evidence="7 8">
    <name type="scientific">Erysiphe pulchra</name>
    <dbReference type="NCBI Taxonomy" id="225359"/>
    <lineage>
        <taxon>Eukaryota</taxon>
        <taxon>Fungi</taxon>
        <taxon>Dikarya</taxon>
        <taxon>Ascomycota</taxon>
        <taxon>Pezizomycotina</taxon>
        <taxon>Leotiomycetes</taxon>
        <taxon>Erysiphales</taxon>
        <taxon>Erysiphaceae</taxon>
        <taxon>Erysiphe</taxon>
    </lineage>
</organism>
<evidence type="ECO:0000313" key="8">
    <source>
        <dbReference type="Proteomes" id="UP000237438"/>
    </source>
</evidence>
<keyword evidence="8" id="KW-1185">Reference proteome</keyword>
<evidence type="ECO:0000256" key="3">
    <source>
        <dbReference type="ARBA" id="ARBA00022833"/>
    </source>
</evidence>
<evidence type="ECO:0000256" key="5">
    <source>
        <dbReference type="SAM" id="MobiDB-lite"/>
    </source>
</evidence>
<evidence type="ECO:0000256" key="1">
    <source>
        <dbReference type="ARBA" id="ARBA00022723"/>
    </source>
</evidence>
<feature type="region of interest" description="Disordered" evidence="5">
    <location>
        <begin position="424"/>
        <end position="443"/>
    </location>
</feature>
<dbReference type="InterPro" id="IPR003126">
    <property type="entry name" value="Znf_UBR"/>
</dbReference>
<dbReference type="OrthoDB" id="10262564at2759"/>
<comment type="caution">
    <text evidence="7">The sequence shown here is derived from an EMBL/GenBank/DDBJ whole genome shotgun (WGS) entry which is preliminary data.</text>
</comment>
<dbReference type="AlphaFoldDB" id="A0A2S4PY91"/>
<dbReference type="GO" id="GO:0005737">
    <property type="term" value="C:cytoplasm"/>
    <property type="evidence" value="ECO:0007669"/>
    <property type="project" value="TreeGrafter"/>
</dbReference>
<evidence type="ECO:0000256" key="2">
    <source>
        <dbReference type="ARBA" id="ARBA00022771"/>
    </source>
</evidence>
<evidence type="ECO:0000313" key="7">
    <source>
        <dbReference type="EMBL" id="POS87008.1"/>
    </source>
</evidence>
<dbReference type="CDD" id="cd19677">
    <property type="entry name" value="UBR-box_UBR7"/>
    <property type="match status" value="1"/>
</dbReference>
<name>A0A2S4PY91_9PEZI</name>
<dbReference type="Proteomes" id="UP000237438">
    <property type="component" value="Unassembled WGS sequence"/>
</dbReference>
<dbReference type="SMART" id="SM00396">
    <property type="entry name" value="ZnF_UBR1"/>
    <property type="match status" value="1"/>
</dbReference>
<keyword evidence="1" id="KW-0479">Metal-binding</keyword>
<evidence type="ECO:0000259" key="6">
    <source>
        <dbReference type="PROSITE" id="PS51157"/>
    </source>
</evidence>
<dbReference type="InterPro" id="IPR040204">
    <property type="entry name" value="UBR7"/>
</dbReference>
<proteinExistence type="predicted"/>
<feature type="zinc finger region" description="UBR-type" evidence="4">
    <location>
        <begin position="52"/>
        <end position="130"/>
    </location>
</feature>